<organism evidence="1">
    <name type="scientific">Sulfolobales Beppu filamentous phage 1</name>
    <dbReference type="NCBI Taxonomy" id="2493122"/>
    <lineage>
        <taxon>Viruses</taxon>
        <taxon>Adnaviria</taxon>
        <taxon>Zilligvirae</taxon>
        <taxon>Taleaviricota</taxon>
        <taxon>Tokiviricetes</taxon>
        <taxon>Ligamenvirales</taxon>
        <taxon>Lipothrixviridae</taxon>
        <taxon>Alphalipothrixvirus</taxon>
        <taxon>Alphalipothrixvirus beppuense</taxon>
    </lineage>
</organism>
<gene>
    <name evidence="1" type="ORF">SBFV1_gp52</name>
</gene>
<sequence>MLVCIPVGWVSYTEPLLNTVKWANEGKFKFDFAISNRVDLNRSVCISKAKLLKEDLIMIDSDINVLNPPLQLKEILKEDEREADIVLGIAVSHLGVLIDPLPPKDKDLYEINWGSLSFVYIPFKTLRKLKHIAKYPQNINMYMTYKPYTSEDVEFIRRLKKKGFKVMADKRIALNHFKLVPLRYMSLEFEVQTK</sequence>
<evidence type="ECO:0000313" key="1">
    <source>
        <dbReference type="EMBL" id="AZI75753.1"/>
    </source>
</evidence>
<dbReference type="EMBL" id="MK064562">
    <property type="protein sequence ID" value="AZI75753.1"/>
    <property type="molecule type" value="Genomic_DNA"/>
</dbReference>
<accession>A0A3S8NER8</accession>
<dbReference type="Proteomes" id="UP000267912">
    <property type="component" value="Segment"/>
</dbReference>
<proteinExistence type="predicted"/>
<name>A0A3S8NER8_9VIRU</name>
<dbReference type="GO" id="GO:0016740">
    <property type="term" value="F:transferase activity"/>
    <property type="evidence" value="ECO:0007669"/>
    <property type="project" value="UniProtKB-KW"/>
</dbReference>
<reference evidence="1" key="1">
    <citation type="journal article" date="2018" name="Environ. Microbiol.">
        <title>New archaeal viruses discovered by metagenomic analysis of viral communities in enrichment cultures.</title>
        <authorList>
            <person name="Liu Y."/>
            <person name="Brandt D."/>
            <person name="Ishino S."/>
            <person name="Ishino Y."/>
            <person name="Koonin E.V."/>
            <person name="Kalinowski J."/>
            <person name="Krupovic M."/>
            <person name="Prangishvili D."/>
        </authorList>
    </citation>
    <scope>NUCLEOTIDE SEQUENCE [LARGE SCALE GENOMIC DNA]</scope>
</reference>
<keyword evidence="1" id="KW-0808">Transferase</keyword>
<protein>
    <submittedName>
        <fullName evidence="1">Putative glycosyltransferase</fullName>
    </submittedName>
</protein>